<sequence length="426" mass="44821">MAAYADDGAWLEAHAAQFAAIQLPRELWNEAARKVRAQIFDGGASLTYAVEADGGWSVVAARDLEGMDVWLVDHVWLVKDAFAAFTQLDAHEELRDRLDALVRPHGTAPGSYGDAGATLGLLKTLAPLAHPMRLVADAAAAARGGDVTYYVQDELGSRLRTVGVDDAGAATAGRAAVYDAETNATLSLLWVAGPLAAGLELVVPRLMGLELLEDGQRYWARRMDAEEVFEWYCPFAAIAGVVARVLPRGGTGLVLVSGNGTSDLPVELERAHAGARIVAADYADNATARMRRRHPDSRVAWVTGDLTASFAPLGCADGSAALVLDKGCLDAMLIKPVRERADVTDTWAASSPDALAYLAAARACLRPAGVVLVVTLGRRAMREPLFAAAGLVVREWLAVVPTASMTAGKHADAGAGDLHVAVLGSA</sequence>
<evidence type="ECO:0000256" key="2">
    <source>
        <dbReference type="ARBA" id="ARBA00022603"/>
    </source>
</evidence>
<dbReference type="PANTHER" id="PTHR12176:SF79">
    <property type="entry name" value="METHYLTRANSFERASE TYPE 11 DOMAIN-CONTAINING PROTEIN"/>
    <property type="match status" value="1"/>
</dbReference>
<comment type="caution">
    <text evidence="4">The sequence shown here is derived from an EMBL/GenBank/DDBJ whole genome shotgun (WGS) entry which is preliminary data.</text>
</comment>
<gene>
    <name evidence="4" type="ORF">PECAL_1P25520</name>
</gene>
<evidence type="ECO:0008006" key="6">
    <source>
        <dbReference type="Google" id="ProtNLM"/>
    </source>
</evidence>
<dbReference type="SUPFAM" id="SSF53335">
    <property type="entry name" value="S-adenosyl-L-methionine-dependent methyltransferases"/>
    <property type="match status" value="1"/>
</dbReference>
<dbReference type="Proteomes" id="UP000789595">
    <property type="component" value="Unassembled WGS sequence"/>
</dbReference>
<evidence type="ECO:0000256" key="1">
    <source>
        <dbReference type="ARBA" id="ARBA00008361"/>
    </source>
</evidence>
<accession>A0A8J2S8F3</accession>
<proteinExistence type="inferred from homology"/>
<dbReference type="InterPro" id="IPR029063">
    <property type="entry name" value="SAM-dependent_MTases_sf"/>
</dbReference>
<comment type="similarity">
    <text evidence="1">Belongs to the methyltransferase superfamily.</text>
</comment>
<name>A0A8J2S8F3_9STRA</name>
<reference evidence="4" key="1">
    <citation type="submission" date="2021-11" db="EMBL/GenBank/DDBJ databases">
        <authorList>
            <consortium name="Genoscope - CEA"/>
            <person name="William W."/>
        </authorList>
    </citation>
    <scope>NUCLEOTIDE SEQUENCE</scope>
</reference>
<keyword evidence="3" id="KW-0808">Transferase</keyword>
<dbReference type="GO" id="GO:0032259">
    <property type="term" value="P:methylation"/>
    <property type="evidence" value="ECO:0007669"/>
    <property type="project" value="UniProtKB-KW"/>
</dbReference>
<protein>
    <recommendedName>
        <fullName evidence="6">Methyltransferase domain-containing protein</fullName>
    </recommendedName>
</protein>
<keyword evidence="2" id="KW-0489">Methyltransferase</keyword>
<dbReference type="InterPro" id="IPR051419">
    <property type="entry name" value="Lys/N-term_MeTrsfase_sf"/>
</dbReference>
<evidence type="ECO:0000313" key="5">
    <source>
        <dbReference type="Proteomes" id="UP000789595"/>
    </source>
</evidence>
<organism evidence="4 5">
    <name type="scientific">Pelagomonas calceolata</name>
    <dbReference type="NCBI Taxonomy" id="35677"/>
    <lineage>
        <taxon>Eukaryota</taxon>
        <taxon>Sar</taxon>
        <taxon>Stramenopiles</taxon>
        <taxon>Ochrophyta</taxon>
        <taxon>Pelagophyceae</taxon>
        <taxon>Pelagomonadales</taxon>
        <taxon>Pelagomonadaceae</taxon>
        <taxon>Pelagomonas</taxon>
    </lineage>
</organism>
<evidence type="ECO:0000256" key="3">
    <source>
        <dbReference type="ARBA" id="ARBA00022679"/>
    </source>
</evidence>
<keyword evidence="5" id="KW-1185">Reference proteome</keyword>
<dbReference type="AlphaFoldDB" id="A0A8J2S8F3"/>
<dbReference type="GO" id="GO:0008168">
    <property type="term" value="F:methyltransferase activity"/>
    <property type="evidence" value="ECO:0007669"/>
    <property type="project" value="UniProtKB-KW"/>
</dbReference>
<evidence type="ECO:0000313" key="4">
    <source>
        <dbReference type="EMBL" id="CAH0366080.1"/>
    </source>
</evidence>
<dbReference type="Gene3D" id="3.40.50.150">
    <property type="entry name" value="Vaccinia Virus protein VP39"/>
    <property type="match status" value="1"/>
</dbReference>
<dbReference type="OrthoDB" id="411785at2759"/>
<dbReference type="PANTHER" id="PTHR12176">
    <property type="entry name" value="SAM-DEPENDENT METHYLTRANSFERASE SUPERFAMILY PROTEIN"/>
    <property type="match status" value="1"/>
</dbReference>
<dbReference type="EMBL" id="CAKKNE010000001">
    <property type="protein sequence ID" value="CAH0366080.1"/>
    <property type="molecule type" value="Genomic_DNA"/>
</dbReference>